<evidence type="ECO:0000256" key="3">
    <source>
        <dbReference type="SAM" id="MobiDB-lite"/>
    </source>
</evidence>
<dbReference type="Pfam" id="PF00232">
    <property type="entry name" value="Glyco_hydro_1"/>
    <property type="match status" value="1"/>
</dbReference>
<proteinExistence type="inferred from homology"/>
<feature type="compositionally biased region" description="Acidic residues" evidence="3">
    <location>
        <begin position="114"/>
        <end position="133"/>
    </location>
</feature>
<dbReference type="GO" id="GO:0005975">
    <property type="term" value="P:carbohydrate metabolic process"/>
    <property type="evidence" value="ECO:0007669"/>
    <property type="project" value="InterPro"/>
</dbReference>
<feature type="region of interest" description="Disordered" evidence="3">
    <location>
        <begin position="114"/>
        <end position="140"/>
    </location>
</feature>
<comment type="similarity">
    <text evidence="1 2">Belongs to the glycosyl hydrolase 1 family.</text>
</comment>
<dbReference type="GO" id="GO:0019762">
    <property type="term" value="P:glucosinolate catabolic process"/>
    <property type="evidence" value="ECO:0007669"/>
    <property type="project" value="TreeGrafter"/>
</dbReference>
<dbReference type="OrthoDB" id="1107914at2759"/>
<name>A0A565BPQ2_9BRAS</name>
<dbReference type="PANTHER" id="PTHR10353:SF176">
    <property type="entry name" value="BETA-GLUCOSIDASE 29"/>
    <property type="match status" value="1"/>
</dbReference>
<dbReference type="PANTHER" id="PTHR10353">
    <property type="entry name" value="GLYCOSYL HYDROLASE"/>
    <property type="match status" value="1"/>
</dbReference>
<organism evidence="4 5">
    <name type="scientific">Arabis nemorensis</name>
    <dbReference type="NCBI Taxonomy" id="586526"/>
    <lineage>
        <taxon>Eukaryota</taxon>
        <taxon>Viridiplantae</taxon>
        <taxon>Streptophyta</taxon>
        <taxon>Embryophyta</taxon>
        <taxon>Tracheophyta</taxon>
        <taxon>Spermatophyta</taxon>
        <taxon>Magnoliopsida</taxon>
        <taxon>eudicotyledons</taxon>
        <taxon>Gunneridae</taxon>
        <taxon>Pentapetalae</taxon>
        <taxon>rosids</taxon>
        <taxon>malvids</taxon>
        <taxon>Brassicales</taxon>
        <taxon>Brassicaceae</taxon>
        <taxon>Arabideae</taxon>
        <taxon>Arabis</taxon>
    </lineage>
</organism>
<evidence type="ECO:0008006" key="6">
    <source>
        <dbReference type="Google" id="ProtNLM"/>
    </source>
</evidence>
<dbReference type="PRINTS" id="PR00131">
    <property type="entry name" value="GLHYDRLASE1"/>
</dbReference>
<dbReference type="SUPFAM" id="SSF51445">
    <property type="entry name" value="(Trans)glycosidases"/>
    <property type="match status" value="1"/>
</dbReference>
<dbReference type="InterPro" id="IPR017853">
    <property type="entry name" value="GH"/>
</dbReference>
<dbReference type="Proteomes" id="UP000489600">
    <property type="component" value="Unassembled WGS sequence"/>
</dbReference>
<sequence length="158" mass="19034">MDHARPRLRTDPHIERKGIYDYDDGTKTREEMLKDTFRITYIKDHSQQLQKDGCDVRGYYTWSLLDNFEWEYGYSTRFGLYYVDYDNNLERYPKSSVNWFKHFLKRPIVKSEETENEEVCNESREEENNDETLDGSKDFETSIDAILDRVKNGSRIEE</sequence>
<dbReference type="EMBL" id="CABITT030000004">
    <property type="protein sequence ID" value="VVB03338.1"/>
    <property type="molecule type" value="Genomic_DNA"/>
</dbReference>
<comment type="caution">
    <text evidence="4">The sequence shown here is derived from an EMBL/GenBank/DDBJ whole genome shotgun (WGS) entry which is preliminary data.</text>
</comment>
<keyword evidence="5" id="KW-1185">Reference proteome</keyword>
<dbReference type="AlphaFoldDB" id="A0A565BPQ2"/>
<reference evidence="4" key="1">
    <citation type="submission" date="2019-07" db="EMBL/GenBank/DDBJ databases">
        <authorList>
            <person name="Dittberner H."/>
        </authorList>
    </citation>
    <scope>NUCLEOTIDE SEQUENCE [LARGE SCALE GENOMIC DNA]</scope>
</reference>
<evidence type="ECO:0000313" key="5">
    <source>
        <dbReference type="Proteomes" id="UP000489600"/>
    </source>
</evidence>
<accession>A0A565BPQ2</accession>
<dbReference type="GO" id="GO:0008422">
    <property type="term" value="F:beta-glucosidase activity"/>
    <property type="evidence" value="ECO:0007669"/>
    <property type="project" value="TreeGrafter"/>
</dbReference>
<evidence type="ECO:0000256" key="2">
    <source>
        <dbReference type="RuleBase" id="RU003690"/>
    </source>
</evidence>
<dbReference type="Gene3D" id="3.20.20.80">
    <property type="entry name" value="Glycosidases"/>
    <property type="match status" value="1"/>
</dbReference>
<dbReference type="InterPro" id="IPR001360">
    <property type="entry name" value="Glyco_hydro_1"/>
</dbReference>
<protein>
    <recommendedName>
        <fullName evidence="6">Beta-glucosidase</fullName>
    </recommendedName>
</protein>
<evidence type="ECO:0000313" key="4">
    <source>
        <dbReference type="EMBL" id="VVB03338.1"/>
    </source>
</evidence>
<dbReference type="GO" id="GO:0009651">
    <property type="term" value="P:response to salt stress"/>
    <property type="evidence" value="ECO:0007669"/>
    <property type="project" value="TreeGrafter"/>
</dbReference>
<evidence type="ECO:0000256" key="1">
    <source>
        <dbReference type="ARBA" id="ARBA00010838"/>
    </source>
</evidence>
<gene>
    <name evidence="4" type="ORF">ANE_LOCUS13782</name>
</gene>